<feature type="non-terminal residue" evidence="1">
    <location>
        <position position="1"/>
    </location>
</feature>
<name>A0AAD7Z7K5_DIPPU</name>
<protein>
    <submittedName>
        <fullName evidence="1">Uncharacterized protein</fullName>
    </submittedName>
</protein>
<reference evidence="1" key="2">
    <citation type="submission" date="2023-05" db="EMBL/GenBank/DDBJ databases">
        <authorList>
            <person name="Fouks B."/>
        </authorList>
    </citation>
    <scope>NUCLEOTIDE SEQUENCE</scope>
    <source>
        <strain evidence="1">Stay&amp;Tobe</strain>
        <tissue evidence="1">Testes</tissue>
    </source>
</reference>
<organism evidence="1 2">
    <name type="scientific">Diploptera punctata</name>
    <name type="common">Pacific beetle cockroach</name>
    <dbReference type="NCBI Taxonomy" id="6984"/>
    <lineage>
        <taxon>Eukaryota</taxon>
        <taxon>Metazoa</taxon>
        <taxon>Ecdysozoa</taxon>
        <taxon>Arthropoda</taxon>
        <taxon>Hexapoda</taxon>
        <taxon>Insecta</taxon>
        <taxon>Pterygota</taxon>
        <taxon>Neoptera</taxon>
        <taxon>Polyneoptera</taxon>
        <taxon>Dictyoptera</taxon>
        <taxon>Blattodea</taxon>
        <taxon>Blaberoidea</taxon>
        <taxon>Blaberidae</taxon>
        <taxon>Diplopterinae</taxon>
        <taxon>Diploptera</taxon>
    </lineage>
</organism>
<dbReference type="Proteomes" id="UP001233999">
    <property type="component" value="Unassembled WGS sequence"/>
</dbReference>
<sequence>WRCLTGMHKMHGAERHNANVLKELISRQNKSQQETQLKESGQQRVVHKNLKTSVTNVCDRLLREQERRVNNTYLQHDYENDRDCGPAAH</sequence>
<proteinExistence type="predicted"/>
<evidence type="ECO:0000313" key="2">
    <source>
        <dbReference type="Proteomes" id="UP001233999"/>
    </source>
</evidence>
<evidence type="ECO:0000313" key="1">
    <source>
        <dbReference type="EMBL" id="KAJ9575524.1"/>
    </source>
</evidence>
<gene>
    <name evidence="1" type="ORF">L9F63_007594</name>
</gene>
<keyword evidence="2" id="KW-1185">Reference proteome</keyword>
<dbReference type="AlphaFoldDB" id="A0AAD7Z7K5"/>
<reference evidence="1" key="1">
    <citation type="journal article" date="2023" name="IScience">
        <title>Live-bearing cockroach genome reveals convergent evolutionary mechanisms linked to viviparity in insects and beyond.</title>
        <authorList>
            <person name="Fouks B."/>
            <person name="Harrison M.C."/>
            <person name="Mikhailova A.A."/>
            <person name="Marchal E."/>
            <person name="English S."/>
            <person name="Carruthers M."/>
            <person name="Jennings E.C."/>
            <person name="Chiamaka E.L."/>
            <person name="Frigard R.A."/>
            <person name="Pippel M."/>
            <person name="Attardo G.M."/>
            <person name="Benoit J.B."/>
            <person name="Bornberg-Bauer E."/>
            <person name="Tobe S.S."/>
        </authorList>
    </citation>
    <scope>NUCLEOTIDE SEQUENCE</scope>
    <source>
        <strain evidence="1">Stay&amp;Tobe</strain>
    </source>
</reference>
<accession>A0AAD7Z7K5</accession>
<dbReference type="EMBL" id="JASPKZ010009832">
    <property type="protein sequence ID" value="KAJ9575524.1"/>
    <property type="molecule type" value="Genomic_DNA"/>
</dbReference>
<comment type="caution">
    <text evidence="1">The sequence shown here is derived from an EMBL/GenBank/DDBJ whole genome shotgun (WGS) entry which is preliminary data.</text>
</comment>